<evidence type="ECO:0000256" key="1">
    <source>
        <dbReference type="SAM" id="MobiDB-lite"/>
    </source>
</evidence>
<evidence type="ECO:0000256" key="2">
    <source>
        <dbReference type="SAM" id="SignalP"/>
    </source>
</evidence>
<evidence type="ECO:0000313" key="4">
    <source>
        <dbReference type="EMBL" id="HIU56921.1"/>
    </source>
</evidence>
<name>A0A9D1MAZ3_9FIRM</name>
<dbReference type="EMBL" id="DVNB01000040">
    <property type="protein sequence ID" value="HIU56921.1"/>
    <property type="molecule type" value="Genomic_DNA"/>
</dbReference>
<accession>A0A9D1MAZ3</accession>
<keyword evidence="2" id="KW-0732">Signal</keyword>
<feature type="region of interest" description="Disordered" evidence="1">
    <location>
        <begin position="25"/>
        <end position="52"/>
    </location>
</feature>
<gene>
    <name evidence="4" type="ORF">IAA61_03785</name>
</gene>
<evidence type="ECO:0000313" key="5">
    <source>
        <dbReference type="Proteomes" id="UP000824109"/>
    </source>
</evidence>
<reference evidence="4" key="2">
    <citation type="journal article" date="2021" name="PeerJ">
        <title>Extensive microbial diversity within the chicken gut microbiome revealed by metagenomics and culture.</title>
        <authorList>
            <person name="Gilroy R."/>
            <person name="Ravi A."/>
            <person name="Getino M."/>
            <person name="Pursley I."/>
            <person name="Horton D.L."/>
            <person name="Alikhan N.F."/>
            <person name="Baker D."/>
            <person name="Gharbi K."/>
            <person name="Hall N."/>
            <person name="Watson M."/>
            <person name="Adriaenssens E.M."/>
            <person name="Foster-Nyarko E."/>
            <person name="Jarju S."/>
            <person name="Secka A."/>
            <person name="Antonio M."/>
            <person name="Oren A."/>
            <person name="Chaudhuri R.R."/>
            <person name="La Ragione R."/>
            <person name="Hildebrand F."/>
            <person name="Pallen M.J."/>
        </authorList>
    </citation>
    <scope>NUCLEOTIDE SEQUENCE</scope>
    <source>
        <strain evidence="4">USAMLcec3-3695</strain>
    </source>
</reference>
<organism evidence="4 5">
    <name type="scientific">Candidatus Ornithomonoglobus merdipullorum</name>
    <dbReference type="NCBI Taxonomy" id="2840895"/>
    <lineage>
        <taxon>Bacteria</taxon>
        <taxon>Bacillati</taxon>
        <taxon>Bacillota</taxon>
        <taxon>Clostridia</taxon>
        <taxon>Candidatus Ornithomonoglobus</taxon>
    </lineage>
</organism>
<dbReference type="Pfam" id="PF13648">
    <property type="entry name" value="Lipocalin_4"/>
    <property type="match status" value="1"/>
</dbReference>
<proteinExistence type="predicted"/>
<dbReference type="PROSITE" id="PS51257">
    <property type="entry name" value="PROKAR_LIPOPROTEIN"/>
    <property type="match status" value="1"/>
</dbReference>
<dbReference type="Proteomes" id="UP000824109">
    <property type="component" value="Unassembled WGS sequence"/>
</dbReference>
<feature type="chain" id="PRO_5039722193" description="Lipocalin-like domain-containing protein" evidence="2">
    <location>
        <begin position="22"/>
        <end position="135"/>
    </location>
</feature>
<evidence type="ECO:0000259" key="3">
    <source>
        <dbReference type="Pfam" id="PF13648"/>
    </source>
</evidence>
<feature type="domain" description="Lipocalin-like" evidence="3">
    <location>
        <begin position="56"/>
        <end position="121"/>
    </location>
</feature>
<sequence>MKKLFAAAAALSLCVSLSACGGNGEEQPSASPAASPSSGPVSSREAVSSEVFETPVENTSIIGTWENDENSVSITFNDDGTYVNDSIEGNYTLDKNTLTLTYYGGEVTEDYSIGFLDDRLVLVRDDLQLIFEKAE</sequence>
<dbReference type="AlphaFoldDB" id="A0A9D1MAZ3"/>
<protein>
    <recommendedName>
        <fullName evidence="3">Lipocalin-like domain-containing protein</fullName>
    </recommendedName>
</protein>
<comment type="caution">
    <text evidence="4">The sequence shown here is derived from an EMBL/GenBank/DDBJ whole genome shotgun (WGS) entry which is preliminary data.</text>
</comment>
<feature type="compositionally biased region" description="Low complexity" evidence="1">
    <location>
        <begin position="28"/>
        <end position="43"/>
    </location>
</feature>
<feature type="signal peptide" evidence="2">
    <location>
        <begin position="1"/>
        <end position="21"/>
    </location>
</feature>
<reference evidence="4" key="1">
    <citation type="submission" date="2020-10" db="EMBL/GenBank/DDBJ databases">
        <authorList>
            <person name="Gilroy R."/>
        </authorList>
    </citation>
    <scope>NUCLEOTIDE SEQUENCE</scope>
    <source>
        <strain evidence="4">USAMLcec3-3695</strain>
    </source>
</reference>
<dbReference type="InterPro" id="IPR024311">
    <property type="entry name" value="Lipocalin-like"/>
</dbReference>